<evidence type="ECO:0000313" key="5">
    <source>
        <dbReference type="Proteomes" id="UP001157911"/>
    </source>
</evidence>
<evidence type="ECO:0000259" key="2">
    <source>
        <dbReference type="Pfam" id="PF07992"/>
    </source>
</evidence>
<dbReference type="InterPro" id="IPR009051">
    <property type="entry name" value="Helical_ferredxn"/>
</dbReference>
<evidence type="ECO:0000313" key="4">
    <source>
        <dbReference type="EMBL" id="SMP05654.1"/>
    </source>
</evidence>
<dbReference type="SUPFAM" id="SSF46548">
    <property type="entry name" value="alpha-helical ferredoxin"/>
    <property type="match status" value="1"/>
</dbReference>
<keyword evidence="1" id="KW-1133">Transmembrane helix</keyword>
<dbReference type="Gene3D" id="3.50.50.60">
    <property type="entry name" value="FAD/NAD(P)-binding domain"/>
    <property type="match status" value="1"/>
</dbReference>
<feature type="transmembrane region" description="Helical" evidence="1">
    <location>
        <begin position="21"/>
        <end position="48"/>
    </location>
</feature>
<evidence type="ECO:0000256" key="1">
    <source>
        <dbReference type="SAM" id="Phobius"/>
    </source>
</evidence>
<name>A0ABY1NC59_9BACT</name>
<dbReference type="PANTHER" id="PTHR42783">
    <property type="entry name" value="GLUTAMATE SYNTHASE [NADPH] SMALL CHAIN"/>
    <property type="match status" value="1"/>
</dbReference>
<dbReference type="Pfam" id="PF07992">
    <property type="entry name" value="Pyr_redox_2"/>
    <property type="match status" value="1"/>
</dbReference>
<keyword evidence="5" id="KW-1185">Reference proteome</keyword>
<accession>A0ABY1NC59</accession>
<dbReference type="Gene3D" id="3.40.50.720">
    <property type="entry name" value="NAD(P)-binding Rossmann-like Domain"/>
    <property type="match status" value="1"/>
</dbReference>
<dbReference type="PRINTS" id="PR00368">
    <property type="entry name" value="FADPNR"/>
</dbReference>
<dbReference type="InterPro" id="IPR036188">
    <property type="entry name" value="FAD/NAD-bd_sf"/>
</dbReference>
<sequence>MLPDRKVALKNYRELKLRKKAFIYSLLIPGLGQFLTGRRITGIAFLTFFLFPFYYLYLIGFSLNYGTISLLLSQSILYFLQAWDALKSAKRETSPCEDFCPAKVNIPAFMGKCEEGDVEGAWGIFSIYSPFPFTLGEICHAPCEEKCGILPERPLKIREVHRELGKTFNQEIEVKNRTPFFPLTNKKVAVIGGGIAGITAAYYLASTGIQVDLFEKEKELGGTLNFIPEFKLDKKLFKKEIALATSFNCIRIFTEKEVKSIPKTYDAVIIAVGSQKEKQLKIPTHGTPNIIYPLSFLKNPPHPLTSKKIVIIGAGDTAFDVARLAVRSGAEAIVFYRSDESSMKAQKKEISAAIKEGVKIYTDCQPERIENNTIFFSCGKVTFDYLVPAIGFEKDEKLIKKLQSSHPNAVLAGDAENGMSNAALASYSGKLAAYKVLKMLNLHSRAWFTVDVKGRKPARAQGKNVFLVSESSLCQHCGEKVRS</sequence>
<dbReference type="InterPro" id="IPR023753">
    <property type="entry name" value="FAD/NAD-binding_dom"/>
</dbReference>
<feature type="domain" description="Dihydroprymidine dehydrogenase" evidence="3">
    <location>
        <begin position="92"/>
        <end position="167"/>
    </location>
</feature>
<keyword evidence="1" id="KW-0472">Membrane</keyword>
<feature type="domain" description="FAD/NAD(P)-binding" evidence="2">
    <location>
        <begin position="186"/>
        <end position="403"/>
    </location>
</feature>
<dbReference type="SUPFAM" id="SSF51971">
    <property type="entry name" value="Nucleotide-binding domain"/>
    <property type="match status" value="1"/>
</dbReference>
<dbReference type="InterPro" id="IPR028261">
    <property type="entry name" value="DPD_II"/>
</dbReference>
<keyword evidence="1" id="KW-0812">Transmembrane</keyword>
<dbReference type="RefSeq" id="WP_283399820.1">
    <property type="nucleotide sequence ID" value="NZ_FXUB01000001.1"/>
</dbReference>
<feature type="transmembrane region" description="Helical" evidence="1">
    <location>
        <begin position="54"/>
        <end position="80"/>
    </location>
</feature>
<dbReference type="PANTHER" id="PTHR42783:SF3">
    <property type="entry name" value="GLUTAMATE SYNTHASE [NADPH] SMALL CHAIN-RELATED"/>
    <property type="match status" value="1"/>
</dbReference>
<comment type="caution">
    <text evidence="4">The sequence shown here is derived from an EMBL/GenBank/DDBJ whole genome shotgun (WGS) entry which is preliminary data.</text>
</comment>
<protein>
    <submittedName>
        <fullName evidence="4">Dihydroprymidine dehydrogenase domain II, 4Fe-4S cluster</fullName>
    </submittedName>
</protein>
<dbReference type="Pfam" id="PF14691">
    <property type="entry name" value="Fer4_20"/>
    <property type="match status" value="1"/>
</dbReference>
<reference evidence="4 5" key="1">
    <citation type="submission" date="2017-05" db="EMBL/GenBank/DDBJ databases">
        <authorList>
            <person name="Varghese N."/>
            <person name="Submissions S."/>
        </authorList>
    </citation>
    <scope>NUCLEOTIDE SEQUENCE [LARGE SCALE GENOMIC DNA]</scope>
    <source>
        <strain evidence="4 5">DSM 15522</strain>
    </source>
</reference>
<dbReference type="Gene3D" id="1.10.1060.10">
    <property type="entry name" value="Alpha-helical ferredoxin"/>
    <property type="match status" value="1"/>
</dbReference>
<feature type="transmembrane region" description="Helical" evidence="1">
    <location>
        <begin position="188"/>
        <end position="205"/>
    </location>
</feature>
<dbReference type="Proteomes" id="UP001157911">
    <property type="component" value="Unassembled WGS sequence"/>
</dbReference>
<evidence type="ECO:0000259" key="3">
    <source>
        <dbReference type="Pfam" id="PF14691"/>
    </source>
</evidence>
<dbReference type="EMBL" id="FXUB01000001">
    <property type="protein sequence ID" value="SMP05654.1"/>
    <property type="molecule type" value="Genomic_DNA"/>
</dbReference>
<gene>
    <name evidence="4" type="ORF">SAMN06265339_0313</name>
</gene>
<organism evidence="4 5">
    <name type="scientific">Desulfurobacterium pacificum</name>
    <dbReference type="NCBI Taxonomy" id="240166"/>
    <lineage>
        <taxon>Bacteria</taxon>
        <taxon>Pseudomonadati</taxon>
        <taxon>Aquificota</taxon>
        <taxon>Aquificia</taxon>
        <taxon>Desulfurobacteriales</taxon>
        <taxon>Desulfurobacteriaceae</taxon>
        <taxon>Desulfurobacterium</taxon>
    </lineage>
</organism>
<proteinExistence type="predicted"/>
<dbReference type="PRINTS" id="PR00411">
    <property type="entry name" value="PNDRDTASEI"/>
</dbReference>